<keyword evidence="13" id="KW-1185">Reference proteome</keyword>
<dbReference type="FunFam" id="3.30.200.20:FF:000039">
    <property type="entry name" value="receptor-like protein kinase FERONIA"/>
    <property type="match status" value="1"/>
</dbReference>
<gene>
    <name evidence="12" type="ORF">ES332_A07G210000v1</name>
</gene>
<evidence type="ECO:0000256" key="4">
    <source>
        <dbReference type="ARBA" id="ARBA00022741"/>
    </source>
</evidence>
<comment type="catalytic activity">
    <reaction evidence="8">
        <text>L-seryl-[protein] + ATP = O-phospho-L-seryl-[protein] + ADP + H(+)</text>
        <dbReference type="Rhea" id="RHEA:17989"/>
        <dbReference type="Rhea" id="RHEA-COMP:9863"/>
        <dbReference type="Rhea" id="RHEA-COMP:11604"/>
        <dbReference type="ChEBI" id="CHEBI:15378"/>
        <dbReference type="ChEBI" id="CHEBI:29999"/>
        <dbReference type="ChEBI" id="CHEBI:30616"/>
        <dbReference type="ChEBI" id="CHEBI:83421"/>
        <dbReference type="ChEBI" id="CHEBI:456216"/>
        <dbReference type="EC" id="2.7.11.1"/>
    </reaction>
</comment>
<dbReference type="GO" id="GO:0009506">
    <property type="term" value="C:plasmodesma"/>
    <property type="evidence" value="ECO:0007669"/>
    <property type="project" value="TreeGrafter"/>
</dbReference>
<keyword evidence="3" id="KW-0808">Transferase</keyword>
<name>A0A5D2PV99_GOSTO</name>
<dbReference type="InterPro" id="IPR045272">
    <property type="entry name" value="ANXUR1/2-like"/>
</dbReference>
<feature type="binding site" evidence="9">
    <location>
        <position position="81"/>
    </location>
    <ligand>
        <name>ATP</name>
        <dbReference type="ChEBI" id="CHEBI:30616"/>
    </ligand>
</feature>
<dbReference type="EMBL" id="CM017616">
    <property type="protein sequence ID" value="TYI20078.1"/>
    <property type="molecule type" value="Genomic_DNA"/>
</dbReference>
<keyword evidence="2 10" id="KW-0723">Serine/threonine-protein kinase</keyword>
<evidence type="ECO:0000256" key="10">
    <source>
        <dbReference type="RuleBase" id="RU000304"/>
    </source>
</evidence>
<dbReference type="Proteomes" id="UP000322667">
    <property type="component" value="Chromosome A07"/>
</dbReference>
<evidence type="ECO:0000259" key="11">
    <source>
        <dbReference type="PROSITE" id="PS50011"/>
    </source>
</evidence>
<accession>A0A5D2PV99</accession>
<proteinExistence type="inferred from homology"/>
<protein>
    <recommendedName>
        <fullName evidence="1">non-specific serine/threonine protein kinase</fullName>
        <ecNumber evidence="1">2.7.11.1</ecNumber>
    </recommendedName>
</protein>
<dbReference type="Gene3D" id="3.30.200.20">
    <property type="entry name" value="Phosphorylase Kinase, domain 1"/>
    <property type="match status" value="1"/>
</dbReference>
<evidence type="ECO:0000256" key="6">
    <source>
        <dbReference type="ARBA" id="ARBA00022840"/>
    </source>
</evidence>
<dbReference type="InterPro" id="IPR011009">
    <property type="entry name" value="Kinase-like_dom_sf"/>
</dbReference>
<dbReference type="PROSITE" id="PS50011">
    <property type="entry name" value="PROTEIN_KINASE_DOM"/>
    <property type="match status" value="1"/>
</dbReference>
<dbReference type="PROSITE" id="PS00107">
    <property type="entry name" value="PROTEIN_KINASE_ATP"/>
    <property type="match status" value="1"/>
</dbReference>
<organism evidence="12 13">
    <name type="scientific">Gossypium tomentosum</name>
    <name type="common">Hawaiian cotton</name>
    <name type="synonym">Gossypium sandvicense</name>
    <dbReference type="NCBI Taxonomy" id="34277"/>
    <lineage>
        <taxon>Eukaryota</taxon>
        <taxon>Viridiplantae</taxon>
        <taxon>Streptophyta</taxon>
        <taxon>Embryophyta</taxon>
        <taxon>Tracheophyta</taxon>
        <taxon>Spermatophyta</taxon>
        <taxon>Magnoliopsida</taxon>
        <taxon>eudicotyledons</taxon>
        <taxon>Gunneridae</taxon>
        <taxon>Pentapetalae</taxon>
        <taxon>rosids</taxon>
        <taxon>malvids</taxon>
        <taxon>Malvales</taxon>
        <taxon>Malvaceae</taxon>
        <taxon>Malvoideae</taxon>
        <taxon>Gossypium</taxon>
    </lineage>
</organism>
<dbReference type="PANTHER" id="PTHR27003">
    <property type="entry name" value="OS07G0166700 PROTEIN"/>
    <property type="match status" value="1"/>
</dbReference>
<evidence type="ECO:0000256" key="3">
    <source>
        <dbReference type="ARBA" id="ARBA00022679"/>
    </source>
</evidence>
<dbReference type="GO" id="GO:0004674">
    <property type="term" value="F:protein serine/threonine kinase activity"/>
    <property type="evidence" value="ECO:0007669"/>
    <property type="project" value="UniProtKB-KW"/>
</dbReference>
<evidence type="ECO:0000313" key="12">
    <source>
        <dbReference type="EMBL" id="TYI20078.1"/>
    </source>
</evidence>
<feature type="domain" description="Protein kinase" evidence="11">
    <location>
        <begin position="52"/>
        <end position="348"/>
    </location>
</feature>
<evidence type="ECO:0000313" key="13">
    <source>
        <dbReference type="Proteomes" id="UP000322667"/>
    </source>
</evidence>
<dbReference type="Pfam" id="PF00069">
    <property type="entry name" value="Pkinase"/>
    <property type="match status" value="1"/>
</dbReference>
<reference evidence="12 13" key="1">
    <citation type="submission" date="2019-07" db="EMBL/GenBank/DDBJ databases">
        <title>WGS assembly of Gossypium tomentosum.</title>
        <authorList>
            <person name="Chen Z.J."/>
            <person name="Sreedasyam A."/>
            <person name="Ando A."/>
            <person name="Song Q."/>
            <person name="De L."/>
            <person name="Hulse-Kemp A."/>
            <person name="Ding M."/>
            <person name="Ye W."/>
            <person name="Kirkbride R."/>
            <person name="Jenkins J."/>
            <person name="Plott C."/>
            <person name="Lovell J."/>
            <person name="Lin Y.-M."/>
            <person name="Vaughn R."/>
            <person name="Liu B."/>
            <person name="Li W."/>
            <person name="Simpson S."/>
            <person name="Scheffler B."/>
            <person name="Saski C."/>
            <person name="Grover C."/>
            <person name="Hu G."/>
            <person name="Conover J."/>
            <person name="Carlson J."/>
            <person name="Shu S."/>
            <person name="Boston L."/>
            <person name="Williams M."/>
            <person name="Peterson D."/>
            <person name="Mcgee K."/>
            <person name="Jones D."/>
            <person name="Wendel J."/>
            <person name="Stelly D."/>
            <person name="Grimwood J."/>
            <person name="Schmutz J."/>
        </authorList>
    </citation>
    <scope>NUCLEOTIDE SEQUENCE [LARGE SCALE GENOMIC DNA]</scope>
    <source>
        <strain evidence="12">7179.01</strain>
    </source>
</reference>
<dbReference type="InterPro" id="IPR000719">
    <property type="entry name" value="Prot_kinase_dom"/>
</dbReference>
<comment type="similarity">
    <text evidence="10">Belongs to the protein kinase superfamily.</text>
</comment>
<dbReference type="GO" id="GO:0004714">
    <property type="term" value="F:transmembrane receptor protein tyrosine kinase activity"/>
    <property type="evidence" value="ECO:0007669"/>
    <property type="project" value="InterPro"/>
</dbReference>
<dbReference type="PROSITE" id="PS00108">
    <property type="entry name" value="PROTEIN_KINASE_ST"/>
    <property type="match status" value="1"/>
</dbReference>
<keyword evidence="5" id="KW-0418">Kinase</keyword>
<dbReference type="GO" id="GO:0005524">
    <property type="term" value="F:ATP binding"/>
    <property type="evidence" value="ECO:0007669"/>
    <property type="project" value="UniProtKB-UniRule"/>
</dbReference>
<evidence type="ECO:0000256" key="2">
    <source>
        <dbReference type="ARBA" id="ARBA00022527"/>
    </source>
</evidence>
<evidence type="ECO:0000256" key="7">
    <source>
        <dbReference type="ARBA" id="ARBA00047899"/>
    </source>
</evidence>
<evidence type="ECO:0000256" key="1">
    <source>
        <dbReference type="ARBA" id="ARBA00012513"/>
    </source>
</evidence>
<evidence type="ECO:0000256" key="5">
    <source>
        <dbReference type="ARBA" id="ARBA00022777"/>
    </source>
</evidence>
<dbReference type="EC" id="2.7.11.1" evidence="1"/>
<dbReference type="InterPro" id="IPR008271">
    <property type="entry name" value="Ser/Thr_kinase_AS"/>
</dbReference>
<dbReference type="FunFam" id="1.10.510.10:FF:001023">
    <property type="entry name" value="Os07g0541700 protein"/>
    <property type="match status" value="1"/>
</dbReference>
<dbReference type="SUPFAM" id="SSF56112">
    <property type="entry name" value="Protein kinase-like (PK-like)"/>
    <property type="match status" value="1"/>
</dbReference>
<keyword evidence="6 9" id="KW-0067">ATP-binding</keyword>
<dbReference type="InterPro" id="IPR017441">
    <property type="entry name" value="Protein_kinase_ATP_BS"/>
</dbReference>
<dbReference type="GO" id="GO:0005886">
    <property type="term" value="C:plasma membrane"/>
    <property type="evidence" value="ECO:0007669"/>
    <property type="project" value="TreeGrafter"/>
</dbReference>
<evidence type="ECO:0000256" key="8">
    <source>
        <dbReference type="ARBA" id="ARBA00048679"/>
    </source>
</evidence>
<dbReference type="Gene3D" id="1.10.510.10">
    <property type="entry name" value="Transferase(Phosphotransferase) domain 1"/>
    <property type="match status" value="1"/>
</dbReference>
<comment type="catalytic activity">
    <reaction evidence="7">
        <text>L-threonyl-[protein] + ATP = O-phospho-L-threonyl-[protein] + ADP + H(+)</text>
        <dbReference type="Rhea" id="RHEA:46608"/>
        <dbReference type="Rhea" id="RHEA-COMP:11060"/>
        <dbReference type="Rhea" id="RHEA-COMP:11605"/>
        <dbReference type="ChEBI" id="CHEBI:15378"/>
        <dbReference type="ChEBI" id="CHEBI:30013"/>
        <dbReference type="ChEBI" id="CHEBI:30616"/>
        <dbReference type="ChEBI" id="CHEBI:61977"/>
        <dbReference type="ChEBI" id="CHEBI:456216"/>
        <dbReference type="EC" id="2.7.11.1"/>
    </reaction>
</comment>
<dbReference type="AlphaFoldDB" id="A0A5D2PV99"/>
<keyword evidence="4 9" id="KW-0547">Nucleotide-binding</keyword>
<dbReference type="PANTHER" id="PTHR27003:SF278">
    <property type="entry name" value="RECEPTOR-LIKE PROTEIN KINASE ANXUR2"/>
    <property type="match status" value="1"/>
</dbReference>
<evidence type="ECO:0000256" key="9">
    <source>
        <dbReference type="PROSITE-ProRule" id="PRU10141"/>
    </source>
</evidence>
<sequence>MRTPSLSSFCFCPVSESKLKKKPSKGKAKSSLPQHLCRRFSLDEVRVATNNFDSQLILGKGGSAVVYKGFFDDGASVFAVKYLLLGSSRQKILEDFRNEVQLLCQLRHQHIVSLIGFCDEEDKMIIMYNYMSQGSLFDHLHGTGHHDPLPWKQRLEICIGIARGLHYLHAGAKRAVIHRDIKTRNILLDYQKVSKISDFTLSKIGPFSLSNAPIRIELPPLDEIELQTSRTRLFGTLGYVAPELFMDTTLVTEKSDVYSFGVVLLEVLCGRKVIKFDAGDHNHCHIISWVNEHLKNGRIYQMTDPYLEGKIAPGWLQKFLDIALSCVHVGEHKRPALGEVEVTLELALELQNKADSEVEWHGEVIYEEVVCLHLPSISLTIRLMYSGPMEVIVWRMHLAANMRICCQTLKSCADELFLNFSDCCPLKI</sequence>
<dbReference type="SMART" id="SM00220">
    <property type="entry name" value="S_TKc"/>
    <property type="match status" value="1"/>
</dbReference>